<evidence type="ECO:0000313" key="2">
    <source>
        <dbReference type="EMBL" id="KAF4621479.1"/>
    </source>
</evidence>
<dbReference type="EMBL" id="JAACJL010000015">
    <property type="protein sequence ID" value="KAF4621479.1"/>
    <property type="molecule type" value="Genomic_DNA"/>
</dbReference>
<comment type="caution">
    <text evidence="2">The sequence shown here is derived from an EMBL/GenBank/DDBJ whole genome shotgun (WGS) entry which is preliminary data.</text>
</comment>
<dbReference type="SUPFAM" id="SSF54427">
    <property type="entry name" value="NTF2-like"/>
    <property type="match status" value="1"/>
</dbReference>
<accession>A0A8H4VVH8</accession>
<dbReference type="InterPro" id="IPR050977">
    <property type="entry name" value="Fungal_Meroterpenoid_Isomerase"/>
</dbReference>
<gene>
    <name evidence="2" type="ORF">D9613_001046</name>
</gene>
<dbReference type="AlphaFoldDB" id="A0A8H4VVH8"/>
<dbReference type="PANTHER" id="PTHR39598:SF1">
    <property type="entry name" value="AUSTINOID BIOSYNTHESIS CLUSTERS PROTEIN F-RELATED"/>
    <property type="match status" value="1"/>
</dbReference>
<keyword evidence="3" id="KW-1185">Reference proteome</keyword>
<name>A0A8H4VVH8_9AGAR</name>
<evidence type="ECO:0008006" key="4">
    <source>
        <dbReference type="Google" id="ProtNLM"/>
    </source>
</evidence>
<evidence type="ECO:0000256" key="1">
    <source>
        <dbReference type="SAM" id="MobiDB-lite"/>
    </source>
</evidence>
<organism evidence="2 3">
    <name type="scientific">Agrocybe pediades</name>
    <dbReference type="NCBI Taxonomy" id="84607"/>
    <lineage>
        <taxon>Eukaryota</taxon>
        <taxon>Fungi</taxon>
        <taxon>Dikarya</taxon>
        <taxon>Basidiomycota</taxon>
        <taxon>Agaricomycotina</taxon>
        <taxon>Agaricomycetes</taxon>
        <taxon>Agaricomycetidae</taxon>
        <taxon>Agaricales</taxon>
        <taxon>Agaricineae</taxon>
        <taxon>Strophariaceae</taxon>
        <taxon>Agrocybe</taxon>
    </lineage>
</organism>
<dbReference type="InterPro" id="IPR032710">
    <property type="entry name" value="NTF2-like_dom_sf"/>
</dbReference>
<dbReference type="Proteomes" id="UP000521872">
    <property type="component" value="Unassembled WGS sequence"/>
</dbReference>
<feature type="compositionally biased region" description="Basic and acidic residues" evidence="1">
    <location>
        <begin position="149"/>
        <end position="164"/>
    </location>
</feature>
<proteinExistence type="predicted"/>
<feature type="region of interest" description="Disordered" evidence="1">
    <location>
        <begin position="149"/>
        <end position="171"/>
    </location>
</feature>
<dbReference type="Gene3D" id="3.10.450.50">
    <property type="match status" value="1"/>
</dbReference>
<reference evidence="2 3" key="1">
    <citation type="submission" date="2019-12" db="EMBL/GenBank/DDBJ databases">
        <authorList>
            <person name="Floudas D."/>
            <person name="Bentzer J."/>
            <person name="Ahren D."/>
            <person name="Johansson T."/>
            <person name="Persson P."/>
            <person name="Tunlid A."/>
        </authorList>
    </citation>
    <scope>NUCLEOTIDE SEQUENCE [LARGE SCALE GENOMIC DNA]</scope>
    <source>
        <strain evidence="2 3">CBS 102.39</strain>
    </source>
</reference>
<evidence type="ECO:0000313" key="3">
    <source>
        <dbReference type="Proteomes" id="UP000521872"/>
    </source>
</evidence>
<protein>
    <recommendedName>
        <fullName evidence="4">SnoaL-like domain-containing protein</fullName>
    </recommendedName>
</protein>
<sequence>MSSEEVSPYRRAFRAWVEAYNSWDADRIMACYDESLVHNILPKSLNRPARSKEEYGRYLREEAIPLFKSFKVIVHELFEDGPRISAHASSVAESCTGAPYENEYNLMAHFAPASPDSDVLPKIIQVKEFVDSGYALEFFQDEKARMQERERDKRLKEEAEESGKKGGVVDV</sequence>
<dbReference type="PANTHER" id="PTHR39598">
    <property type="entry name" value="AUSTINOL SYNTHESIS PROTEIN F-RELATED"/>
    <property type="match status" value="1"/>
</dbReference>